<dbReference type="AlphaFoldDB" id="A0A6C0LQZ0"/>
<evidence type="ECO:0000313" key="1">
    <source>
        <dbReference type="EMBL" id="QHU32997.1"/>
    </source>
</evidence>
<reference evidence="1" key="1">
    <citation type="journal article" date="2020" name="Nature">
        <title>Giant virus diversity and host interactions through global metagenomics.</title>
        <authorList>
            <person name="Schulz F."/>
            <person name="Roux S."/>
            <person name="Paez-Espino D."/>
            <person name="Jungbluth S."/>
            <person name="Walsh D.A."/>
            <person name="Denef V.J."/>
            <person name="McMahon K.D."/>
            <person name="Konstantinidis K.T."/>
            <person name="Eloe-Fadrosh E.A."/>
            <person name="Kyrpides N.C."/>
            <person name="Woyke T."/>
        </authorList>
    </citation>
    <scope>NUCLEOTIDE SEQUENCE</scope>
    <source>
        <strain evidence="1">GVMAG-S-1014582-52</strain>
    </source>
</reference>
<dbReference type="EMBL" id="MN740556">
    <property type="protein sequence ID" value="QHU32997.1"/>
    <property type="molecule type" value="Genomic_DNA"/>
</dbReference>
<accession>A0A6C0LQZ0</accession>
<organism evidence="1">
    <name type="scientific">viral metagenome</name>
    <dbReference type="NCBI Taxonomy" id="1070528"/>
    <lineage>
        <taxon>unclassified sequences</taxon>
        <taxon>metagenomes</taxon>
        <taxon>organismal metagenomes</taxon>
    </lineage>
</organism>
<proteinExistence type="predicted"/>
<sequence length="113" mass="13610">MDYQFNSKDNIQVNKISNEYIKSLDYIRLVNLLLLQINTQQRAFILNRLTAMNNQLVKNRNFTNEHFDSESEIDIDEIIGEMKSEKSNDLNFKLDRFNHLYSKIKDHRKQRKT</sequence>
<protein>
    <submittedName>
        <fullName evidence="1">Uncharacterized protein</fullName>
    </submittedName>
</protein>
<name>A0A6C0LQZ0_9ZZZZ</name>